<evidence type="ECO:0000313" key="2">
    <source>
        <dbReference type="Proteomes" id="UP000073816"/>
    </source>
</evidence>
<name>A0A142ESJ0_9BACT</name>
<dbReference type="PATRIC" id="fig|1727163.4.peg.3507"/>
<keyword evidence="2" id="KW-1185">Reference proteome</keyword>
<evidence type="ECO:0000313" key="1">
    <source>
        <dbReference type="EMBL" id="AMQ58095.1"/>
    </source>
</evidence>
<gene>
    <name evidence="1" type="ORF">AO498_16725</name>
</gene>
<proteinExistence type="predicted"/>
<protein>
    <submittedName>
        <fullName evidence="1">Uncharacterized protein</fullName>
    </submittedName>
</protein>
<reference evidence="2" key="1">
    <citation type="submission" date="2015-09" db="EMBL/GenBank/DDBJ databases">
        <title>Complete sequence of Algoriphagus sp. M8-2.</title>
        <authorList>
            <person name="Shintani M."/>
        </authorList>
    </citation>
    <scope>NUCLEOTIDE SEQUENCE [LARGE SCALE GENOMIC DNA]</scope>
    <source>
        <strain evidence="2">M8-2</strain>
    </source>
</reference>
<dbReference type="KEGG" id="alm:AO498_16725"/>
<dbReference type="EMBL" id="CP012836">
    <property type="protein sequence ID" value="AMQ58095.1"/>
    <property type="molecule type" value="Genomic_DNA"/>
</dbReference>
<sequence>MKIERNGYDLFLLSCFFRSRTQQIYFLVLLSAFGKEAEIKKTKKEAIHRMTSFLKYHFFTIE</sequence>
<dbReference type="Proteomes" id="UP000073816">
    <property type="component" value="Chromosome"/>
</dbReference>
<organism evidence="1 2">
    <name type="scientific">Algoriphagus sanaruensis</name>
    <dbReference type="NCBI Taxonomy" id="1727163"/>
    <lineage>
        <taxon>Bacteria</taxon>
        <taxon>Pseudomonadati</taxon>
        <taxon>Bacteroidota</taxon>
        <taxon>Cytophagia</taxon>
        <taxon>Cytophagales</taxon>
        <taxon>Cyclobacteriaceae</taxon>
        <taxon>Algoriphagus</taxon>
    </lineage>
</organism>
<reference evidence="1 2" key="2">
    <citation type="journal article" date="2016" name="Genome Announc.">
        <title>Complete Genome Sequence of Algoriphagus sp. Strain M8-2, Isolated from a Brackish Lake.</title>
        <authorList>
            <person name="Muraguchi Y."/>
            <person name="Kushimoto K."/>
            <person name="Ohtsubo Y."/>
            <person name="Suzuki T."/>
            <person name="Dohra H."/>
            <person name="Kimbara K."/>
            <person name="Shintani M."/>
        </authorList>
    </citation>
    <scope>NUCLEOTIDE SEQUENCE [LARGE SCALE GENOMIC DNA]</scope>
    <source>
        <strain evidence="1 2">M8-2</strain>
    </source>
</reference>
<dbReference type="AlphaFoldDB" id="A0A142ESJ0"/>
<accession>A0A142ESJ0</accession>